<organism evidence="1 2">
    <name type="scientific">Tropicimonas sediminicola</name>
    <dbReference type="NCBI Taxonomy" id="1031541"/>
    <lineage>
        <taxon>Bacteria</taxon>
        <taxon>Pseudomonadati</taxon>
        <taxon>Pseudomonadota</taxon>
        <taxon>Alphaproteobacteria</taxon>
        <taxon>Rhodobacterales</taxon>
        <taxon>Roseobacteraceae</taxon>
        <taxon>Tropicimonas</taxon>
    </lineage>
</organism>
<accession>A0A239MI42</accession>
<gene>
    <name evidence="1" type="ORF">SAMN05421757_1203</name>
</gene>
<evidence type="ECO:0000313" key="2">
    <source>
        <dbReference type="Proteomes" id="UP000198426"/>
    </source>
</evidence>
<evidence type="ECO:0000313" key="1">
    <source>
        <dbReference type="EMBL" id="SNT41792.1"/>
    </source>
</evidence>
<proteinExistence type="predicted"/>
<dbReference type="OrthoDB" id="8378722at2"/>
<dbReference type="Proteomes" id="UP000198426">
    <property type="component" value="Unassembled WGS sequence"/>
</dbReference>
<dbReference type="AlphaFoldDB" id="A0A239MI42"/>
<reference evidence="1 2" key="1">
    <citation type="submission" date="2017-06" db="EMBL/GenBank/DDBJ databases">
        <authorList>
            <person name="Kim H.J."/>
            <person name="Triplett B.A."/>
        </authorList>
    </citation>
    <scope>NUCLEOTIDE SEQUENCE [LARGE SCALE GENOMIC DNA]</scope>
    <source>
        <strain evidence="1 2">DSM 29339</strain>
    </source>
</reference>
<dbReference type="EMBL" id="FZOY01000020">
    <property type="protein sequence ID" value="SNT41792.1"/>
    <property type="molecule type" value="Genomic_DNA"/>
</dbReference>
<keyword evidence="2" id="KW-1185">Reference proteome</keyword>
<sequence length="104" mass="11828">MNTRSSRSMVTFSNAFAQPGYPGQLPAGTYEVLIEEELLQGLSFEAWRRVSTFLVVRGKGNRRRSFSMRPITEKDLERVLRCDRITTESIKCSEAALSPLEDLQ</sequence>
<protein>
    <submittedName>
        <fullName evidence="1">Uncharacterized protein</fullName>
    </submittedName>
</protein>
<name>A0A239MI42_9RHOB</name>